<dbReference type="Pfam" id="PF02021">
    <property type="entry name" value="UPF0102"/>
    <property type="match status" value="1"/>
</dbReference>
<dbReference type="InterPro" id="IPR003509">
    <property type="entry name" value="UPF0102_YraN-like"/>
</dbReference>
<dbReference type="SUPFAM" id="SSF52980">
    <property type="entry name" value="Restriction endonuclease-like"/>
    <property type="match status" value="1"/>
</dbReference>
<evidence type="ECO:0000256" key="2">
    <source>
        <dbReference type="HAMAP-Rule" id="MF_00048"/>
    </source>
</evidence>
<dbReference type="InterPro" id="IPR011335">
    <property type="entry name" value="Restrct_endonuc-II-like"/>
</dbReference>
<dbReference type="PANTHER" id="PTHR34039">
    <property type="entry name" value="UPF0102 PROTEIN YRAN"/>
    <property type="match status" value="1"/>
</dbReference>
<dbReference type="Proteomes" id="UP001589707">
    <property type="component" value="Unassembled WGS sequence"/>
</dbReference>
<protein>
    <recommendedName>
        <fullName evidence="2">UPF0102 protein ACFFN1_11990</fullName>
    </recommendedName>
</protein>
<evidence type="ECO:0000256" key="1">
    <source>
        <dbReference type="ARBA" id="ARBA00006738"/>
    </source>
</evidence>
<evidence type="ECO:0000313" key="4">
    <source>
        <dbReference type="Proteomes" id="UP001589707"/>
    </source>
</evidence>
<dbReference type="PANTHER" id="PTHR34039:SF1">
    <property type="entry name" value="UPF0102 PROTEIN YRAN"/>
    <property type="match status" value="1"/>
</dbReference>
<dbReference type="RefSeq" id="WP_376841013.1">
    <property type="nucleotide sequence ID" value="NZ_JBHMAU010000071.1"/>
</dbReference>
<name>A0ABV5X3W6_9MICO</name>
<accession>A0ABV5X3W6</accession>
<comment type="similarity">
    <text evidence="1 2">Belongs to the UPF0102 family.</text>
</comment>
<comment type="caution">
    <text evidence="3">The sequence shown here is derived from an EMBL/GenBank/DDBJ whole genome shotgun (WGS) entry which is preliminary data.</text>
</comment>
<proteinExistence type="inferred from homology"/>
<evidence type="ECO:0000313" key="3">
    <source>
        <dbReference type="EMBL" id="MFB9777111.1"/>
    </source>
</evidence>
<gene>
    <name evidence="3" type="ORF">ACFFN1_11990</name>
</gene>
<sequence>MEPKKLGRAGEDYAARYLESIGWTILHRNWRCGNGEIDIIAREGDTLVFVEVKTRISSWAGHPLEAISAVKLKNLRTLGVRFLAESDEWHPQFRFDAIGILWSPTHPDLQHVRDVR</sequence>
<organism evidence="3 4">
    <name type="scientific">Brevibacterium otitidis</name>
    <dbReference type="NCBI Taxonomy" id="53364"/>
    <lineage>
        <taxon>Bacteria</taxon>
        <taxon>Bacillati</taxon>
        <taxon>Actinomycetota</taxon>
        <taxon>Actinomycetes</taxon>
        <taxon>Micrococcales</taxon>
        <taxon>Brevibacteriaceae</taxon>
        <taxon>Brevibacterium</taxon>
    </lineage>
</organism>
<dbReference type="Gene3D" id="3.40.1350.10">
    <property type="match status" value="1"/>
</dbReference>
<dbReference type="HAMAP" id="MF_00048">
    <property type="entry name" value="UPF0102"/>
    <property type="match status" value="1"/>
</dbReference>
<dbReference type="EMBL" id="JBHMAU010000071">
    <property type="protein sequence ID" value="MFB9777111.1"/>
    <property type="molecule type" value="Genomic_DNA"/>
</dbReference>
<dbReference type="CDD" id="cd20736">
    <property type="entry name" value="PoNe_Nuclease"/>
    <property type="match status" value="1"/>
</dbReference>
<reference evidence="3 4" key="1">
    <citation type="submission" date="2024-09" db="EMBL/GenBank/DDBJ databases">
        <authorList>
            <person name="Sun Q."/>
            <person name="Mori K."/>
        </authorList>
    </citation>
    <scope>NUCLEOTIDE SEQUENCE [LARGE SCALE GENOMIC DNA]</scope>
    <source>
        <strain evidence="3 4">JCM 11683</strain>
    </source>
</reference>
<dbReference type="NCBIfam" id="NF009154">
    <property type="entry name" value="PRK12497.3-3"/>
    <property type="match status" value="1"/>
</dbReference>
<keyword evidence="4" id="KW-1185">Reference proteome</keyword>
<dbReference type="InterPro" id="IPR011856">
    <property type="entry name" value="tRNA_endonuc-like_dom_sf"/>
</dbReference>